<dbReference type="Pfam" id="PF08294">
    <property type="entry name" value="TIM21"/>
    <property type="match status" value="1"/>
</dbReference>
<keyword evidence="7 8" id="KW-0472">Membrane</keyword>
<keyword evidence="8" id="KW-0813">Transport</keyword>
<dbReference type="Gene3D" id="3.10.450.320">
    <property type="entry name" value="Mitochondrial import inner membrane translocase subunit Tim21"/>
    <property type="match status" value="1"/>
</dbReference>
<dbReference type="WBParaSite" id="TREG1_29600.1">
    <property type="protein sequence ID" value="TREG1_29600.1"/>
    <property type="gene ID" value="TREG1_29600"/>
</dbReference>
<protein>
    <recommendedName>
        <fullName evidence="8">Mitochondrial import inner membrane translocase subunit Tim21</fullName>
    </recommendedName>
</protein>
<reference evidence="9" key="1">
    <citation type="submission" date="2022-06" db="EMBL/GenBank/DDBJ databases">
        <authorList>
            <person name="Berger JAMES D."/>
            <person name="Berger JAMES D."/>
        </authorList>
    </citation>
    <scope>NUCLEOTIDE SEQUENCE [LARGE SCALE GENOMIC DNA]</scope>
</reference>
<dbReference type="PANTHER" id="PTHR13032:SF6">
    <property type="entry name" value="MITOCHONDRIAL IMPORT INNER MEMBRANE TRANSLOCASE SUBUNIT TIM21"/>
    <property type="match status" value="1"/>
</dbReference>
<name>A0AA85JN05_TRIRE</name>
<comment type="subunit">
    <text evidence="8">Component of the TIM23 complex.</text>
</comment>
<dbReference type="Proteomes" id="UP000050795">
    <property type="component" value="Unassembled WGS sequence"/>
</dbReference>
<dbReference type="GO" id="GO:0030150">
    <property type="term" value="P:protein import into mitochondrial matrix"/>
    <property type="evidence" value="ECO:0007669"/>
    <property type="project" value="UniProtKB-UniRule"/>
</dbReference>
<evidence type="ECO:0000256" key="7">
    <source>
        <dbReference type="ARBA" id="ARBA00023136"/>
    </source>
</evidence>
<dbReference type="PANTHER" id="PTHR13032">
    <property type="entry name" value="MITOCHONDRIAL IMPORT INNER MEMBRANE TRANSLOCASE SUBUNIT TIM21"/>
    <property type="match status" value="1"/>
</dbReference>
<comment type="function">
    <text evidence="8">Essential component of the TIM23 complex, a complex that mediates the translocation of transit peptide-containing proteins across the mitochondrial inner membrane.</text>
</comment>
<evidence type="ECO:0000256" key="1">
    <source>
        <dbReference type="ARBA" id="ARBA00004304"/>
    </source>
</evidence>
<keyword evidence="4" id="KW-0809">Transit peptide</keyword>
<reference evidence="10" key="2">
    <citation type="submission" date="2023-11" db="UniProtKB">
        <authorList>
            <consortium name="WormBaseParasite"/>
        </authorList>
    </citation>
    <scope>IDENTIFICATION</scope>
</reference>
<comment type="similarity">
    <text evidence="2 8">Belongs to the TIM21 family.</text>
</comment>
<keyword evidence="9" id="KW-1185">Reference proteome</keyword>
<dbReference type="InterPro" id="IPR013261">
    <property type="entry name" value="Tim21"/>
</dbReference>
<sequence>MPVSRLFPLNCLTPPKFHYCRCTYYRWPVILCSASTSSSGKAVAQTKATENLPSTNVTIRVKQATKDVGYFTIVIGGLALTGAILYTIVQELFSSKSSNGVYNDAFKICKSDNRVLNLLGSSIKAHGDPNSRGRRRNIAHDSWYDDKGRLHMAMKFHLDGNLASGVVHLEVVENESKEFEYRYLVLETDAGFSKKQIILRSSADLQNPT</sequence>
<accession>A0AA85JN05</accession>
<keyword evidence="8" id="KW-0653">Protein transport</keyword>
<evidence type="ECO:0000256" key="2">
    <source>
        <dbReference type="ARBA" id="ARBA00010867"/>
    </source>
</evidence>
<dbReference type="InterPro" id="IPR038552">
    <property type="entry name" value="Tim21_IMS_sf"/>
</dbReference>
<evidence type="ECO:0000256" key="6">
    <source>
        <dbReference type="ARBA" id="ARBA00023128"/>
    </source>
</evidence>
<keyword evidence="3 8" id="KW-0812">Transmembrane</keyword>
<dbReference type="AlphaFoldDB" id="A0AA85JN05"/>
<evidence type="ECO:0000256" key="8">
    <source>
        <dbReference type="RuleBase" id="RU367142"/>
    </source>
</evidence>
<keyword evidence="8" id="KW-0999">Mitochondrion inner membrane</keyword>
<evidence type="ECO:0000256" key="3">
    <source>
        <dbReference type="ARBA" id="ARBA00022692"/>
    </source>
</evidence>
<evidence type="ECO:0000313" key="9">
    <source>
        <dbReference type="Proteomes" id="UP000050795"/>
    </source>
</evidence>
<proteinExistence type="inferred from homology"/>
<keyword evidence="8" id="KW-0811">Translocation</keyword>
<comment type="subcellular location">
    <subcellularLocation>
        <location evidence="8">Mitochondrion inner membrane</location>
        <topology evidence="8">Single-pass membrane protein</topology>
    </subcellularLocation>
    <subcellularLocation>
        <location evidence="1">Mitochondrion membrane</location>
        <topology evidence="1">Single-pass membrane protein</topology>
    </subcellularLocation>
</comment>
<evidence type="ECO:0000313" key="10">
    <source>
        <dbReference type="WBParaSite" id="TREG1_29600.1"/>
    </source>
</evidence>
<organism evidence="9 10">
    <name type="scientific">Trichobilharzia regenti</name>
    <name type="common">Nasal bird schistosome</name>
    <dbReference type="NCBI Taxonomy" id="157069"/>
    <lineage>
        <taxon>Eukaryota</taxon>
        <taxon>Metazoa</taxon>
        <taxon>Spiralia</taxon>
        <taxon>Lophotrochozoa</taxon>
        <taxon>Platyhelminthes</taxon>
        <taxon>Trematoda</taxon>
        <taxon>Digenea</taxon>
        <taxon>Strigeidida</taxon>
        <taxon>Schistosomatoidea</taxon>
        <taxon>Schistosomatidae</taxon>
        <taxon>Trichobilharzia</taxon>
    </lineage>
</organism>
<dbReference type="GO" id="GO:0005744">
    <property type="term" value="C:TIM23 mitochondrial import inner membrane translocase complex"/>
    <property type="evidence" value="ECO:0007669"/>
    <property type="project" value="UniProtKB-UniRule"/>
</dbReference>
<feature type="transmembrane region" description="Helical" evidence="8">
    <location>
        <begin position="68"/>
        <end position="89"/>
    </location>
</feature>
<evidence type="ECO:0000256" key="4">
    <source>
        <dbReference type="ARBA" id="ARBA00022946"/>
    </source>
</evidence>
<evidence type="ECO:0000256" key="5">
    <source>
        <dbReference type="ARBA" id="ARBA00022989"/>
    </source>
</evidence>
<keyword evidence="6 8" id="KW-0496">Mitochondrion</keyword>
<keyword evidence="5 8" id="KW-1133">Transmembrane helix</keyword>